<evidence type="ECO:0000256" key="3">
    <source>
        <dbReference type="ARBA" id="ARBA00022448"/>
    </source>
</evidence>
<dbReference type="PANTHER" id="PTHR30290:SF10">
    <property type="entry name" value="PERIPLASMIC OLIGOPEPTIDE-BINDING PROTEIN-RELATED"/>
    <property type="match status" value="1"/>
</dbReference>
<keyword evidence="7" id="KW-1185">Reference proteome</keyword>
<dbReference type="InterPro" id="IPR030678">
    <property type="entry name" value="Peptide/Ni-bd"/>
</dbReference>
<evidence type="ECO:0000313" key="7">
    <source>
        <dbReference type="Proteomes" id="UP001204953"/>
    </source>
</evidence>
<accession>A0AAE3KR10</accession>
<gene>
    <name evidence="6" type="ORF">NJ959_22375</name>
</gene>
<dbReference type="Pfam" id="PF00496">
    <property type="entry name" value="SBP_bac_5"/>
    <property type="match status" value="1"/>
</dbReference>
<dbReference type="SUPFAM" id="SSF53850">
    <property type="entry name" value="Periplasmic binding protein-like II"/>
    <property type="match status" value="1"/>
</dbReference>
<comment type="caution">
    <text evidence="6">The sequence shown here is derived from an EMBL/GenBank/DDBJ whole genome shotgun (WGS) entry which is preliminary data.</text>
</comment>
<comment type="subcellular location">
    <subcellularLocation>
        <location evidence="1">Cell envelope</location>
    </subcellularLocation>
</comment>
<reference evidence="6" key="1">
    <citation type="submission" date="2022-06" db="EMBL/GenBank/DDBJ databases">
        <title>New cyanobacteria of genus Symplocastrum in benthos of Lake Baikal.</title>
        <authorList>
            <person name="Sorokovikova E."/>
            <person name="Tikhonova I."/>
            <person name="Krasnopeev A."/>
            <person name="Evseev P."/>
            <person name="Gladkikh A."/>
            <person name="Belykh O."/>
        </authorList>
    </citation>
    <scope>NUCLEOTIDE SEQUENCE</scope>
    <source>
        <strain evidence="6">BBK-W-15</strain>
    </source>
</reference>
<dbReference type="GO" id="GO:0015833">
    <property type="term" value="P:peptide transport"/>
    <property type="evidence" value="ECO:0007669"/>
    <property type="project" value="TreeGrafter"/>
</dbReference>
<evidence type="ECO:0000259" key="5">
    <source>
        <dbReference type="Pfam" id="PF00496"/>
    </source>
</evidence>
<proteinExistence type="inferred from homology"/>
<dbReference type="GO" id="GO:0043190">
    <property type="term" value="C:ATP-binding cassette (ABC) transporter complex"/>
    <property type="evidence" value="ECO:0007669"/>
    <property type="project" value="InterPro"/>
</dbReference>
<sequence length="550" mass="60713">MKWFRLSHQQLQFVRFLGLCLCCCFLIISCKGGNNTTTGGSPTASTTSTSKDRIAVGFVETPRTLDPADGYEVAISDIITNLGDRLYTYVGDTDKLEPQLATALPKISKDGLTYTIPLRQGVKFHDGEPFNAKAMVFSLERFSKNGGKPSSLLSNIMDSVTASGEYEITIKLKQPFAPFPSLLAFPGLCAVSPKAYEIGQGKFKPNEFVGTGPYKLVSYSPNQVKVDAFGDYWGEKPPTKGIDFQFLSSAANLYTSFATGAVDLAYRDLDAEQILSLQKDAPAKGFKVIEKSSSGIIYLVLNVKQIQPVEIRQAIAAIIDRPLIVDRVYRGLATPAYSIVPTNFETTKPVFKDAYGDGNAAKAKELLTKAGITKEKPFELTIWYSSNSTQRQQIVTLLKEYIAQKLEGLIKITPQAVDSTTLFANIPKGIYPSYISSWFPDFGDADNYISPFFTCDKGSVQNGCTEGASQSQGFFYYSDKMNQLIKAQRQEQNPEARQKIFAEIQDIVAQDVPLVPILQRKDYAFSQKNLNNVEINPVLGVSFPKIQKQP</sequence>
<dbReference type="Gene3D" id="3.10.105.10">
    <property type="entry name" value="Dipeptide-binding Protein, Domain 3"/>
    <property type="match status" value="1"/>
</dbReference>
<dbReference type="PANTHER" id="PTHR30290">
    <property type="entry name" value="PERIPLASMIC BINDING COMPONENT OF ABC TRANSPORTER"/>
    <property type="match status" value="1"/>
</dbReference>
<keyword evidence="3" id="KW-0813">Transport</keyword>
<comment type="similarity">
    <text evidence="2">Belongs to the bacterial solute-binding protein 5 family.</text>
</comment>
<dbReference type="GO" id="GO:0030313">
    <property type="term" value="C:cell envelope"/>
    <property type="evidence" value="ECO:0007669"/>
    <property type="project" value="UniProtKB-SubCell"/>
</dbReference>
<organism evidence="6 7">
    <name type="scientific">Limnofasciculus baicalensis BBK-W-15</name>
    <dbReference type="NCBI Taxonomy" id="2699891"/>
    <lineage>
        <taxon>Bacteria</taxon>
        <taxon>Bacillati</taxon>
        <taxon>Cyanobacteriota</taxon>
        <taxon>Cyanophyceae</taxon>
        <taxon>Coleofasciculales</taxon>
        <taxon>Coleofasciculaceae</taxon>
        <taxon>Limnofasciculus</taxon>
        <taxon>Limnofasciculus baicalensis</taxon>
    </lineage>
</organism>
<dbReference type="InterPro" id="IPR039424">
    <property type="entry name" value="SBP_5"/>
</dbReference>
<evidence type="ECO:0000256" key="4">
    <source>
        <dbReference type="ARBA" id="ARBA00022729"/>
    </source>
</evidence>
<keyword evidence="4" id="KW-0732">Signal</keyword>
<dbReference type="InterPro" id="IPR000914">
    <property type="entry name" value="SBP_5_dom"/>
</dbReference>
<dbReference type="Proteomes" id="UP001204953">
    <property type="component" value="Unassembled WGS sequence"/>
</dbReference>
<dbReference type="EMBL" id="JAMZMM010000291">
    <property type="protein sequence ID" value="MCP2731173.1"/>
    <property type="molecule type" value="Genomic_DNA"/>
</dbReference>
<evidence type="ECO:0000313" key="6">
    <source>
        <dbReference type="EMBL" id="MCP2731173.1"/>
    </source>
</evidence>
<evidence type="ECO:0000256" key="1">
    <source>
        <dbReference type="ARBA" id="ARBA00004196"/>
    </source>
</evidence>
<dbReference type="GO" id="GO:1904680">
    <property type="term" value="F:peptide transmembrane transporter activity"/>
    <property type="evidence" value="ECO:0007669"/>
    <property type="project" value="TreeGrafter"/>
</dbReference>
<dbReference type="PIRSF" id="PIRSF002741">
    <property type="entry name" value="MppA"/>
    <property type="match status" value="1"/>
</dbReference>
<dbReference type="CDD" id="cd08519">
    <property type="entry name" value="PBP2_NikA_DppA_OppA_like_20"/>
    <property type="match status" value="1"/>
</dbReference>
<evidence type="ECO:0000256" key="2">
    <source>
        <dbReference type="ARBA" id="ARBA00005695"/>
    </source>
</evidence>
<dbReference type="GO" id="GO:0042597">
    <property type="term" value="C:periplasmic space"/>
    <property type="evidence" value="ECO:0007669"/>
    <property type="project" value="UniProtKB-ARBA"/>
</dbReference>
<name>A0AAE3KR10_9CYAN</name>
<feature type="domain" description="Solute-binding protein family 5" evidence="5">
    <location>
        <begin position="95"/>
        <end position="458"/>
    </location>
</feature>
<protein>
    <submittedName>
        <fullName evidence="6">ABC transporter substrate-binding protein</fullName>
    </submittedName>
</protein>
<dbReference type="Gene3D" id="3.40.190.10">
    <property type="entry name" value="Periplasmic binding protein-like II"/>
    <property type="match status" value="1"/>
</dbReference>
<dbReference type="AlphaFoldDB" id="A0AAE3KR10"/>
<dbReference type="PROSITE" id="PS51257">
    <property type="entry name" value="PROKAR_LIPOPROTEIN"/>
    <property type="match status" value="1"/>
</dbReference>